<feature type="domain" description="Pyruvate kinase barrel" evidence="16">
    <location>
        <begin position="1"/>
        <end position="310"/>
    </location>
</feature>
<dbReference type="SUPFAM" id="SSF50800">
    <property type="entry name" value="PK beta-barrel domain-like"/>
    <property type="match status" value="1"/>
</dbReference>
<dbReference type="PROSITE" id="PS00110">
    <property type="entry name" value="PYRUVATE_KINASE"/>
    <property type="match status" value="1"/>
</dbReference>
<dbReference type="Proteomes" id="UP000053447">
    <property type="component" value="Unassembled WGS sequence"/>
</dbReference>
<dbReference type="InterPro" id="IPR011037">
    <property type="entry name" value="Pyrv_Knase-like_insert_dom_sf"/>
</dbReference>
<comment type="cofactor">
    <cofactor evidence="1">
        <name>Mg(2+)</name>
        <dbReference type="ChEBI" id="CHEBI:18420"/>
    </cofactor>
</comment>
<dbReference type="Pfam" id="PF00224">
    <property type="entry name" value="PK"/>
    <property type="match status" value="1"/>
</dbReference>
<comment type="cofactor">
    <cofactor evidence="2">
        <name>K(+)</name>
        <dbReference type="ChEBI" id="CHEBI:29103"/>
    </cofactor>
</comment>
<dbReference type="EC" id="2.7.1.40" evidence="5 15"/>
<dbReference type="GO" id="GO:0000287">
    <property type="term" value="F:magnesium ion binding"/>
    <property type="evidence" value="ECO:0007669"/>
    <property type="project" value="InterPro"/>
</dbReference>
<evidence type="ECO:0000256" key="15">
    <source>
        <dbReference type="RuleBase" id="RU000504"/>
    </source>
</evidence>
<dbReference type="Gene3D" id="3.40.1380.20">
    <property type="entry name" value="Pyruvate kinase, C-terminal domain"/>
    <property type="match status" value="1"/>
</dbReference>
<dbReference type="InterPro" id="IPR015806">
    <property type="entry name" value="Pyrv_Knase_insert_dom_sf"/>
</dbReference>
<evidence type="ECO:0000256" key="14">
    <source>
        <dbReference type="ARBA" id="ARBA00048152"/>
    </source>
</evidence>
<evidence type="ECO:0000256" key="4">
    <source>
        <dbReference type="ARBA" id="ARBA00008663"/>
    </source>
</evidence>
<comment type="similarity">
    <text evidence="4 15">Belongs to the pyruvate kinase family.</text>
</comment>
<dbReference type="SUPFAM" id="SSF52935">
    <property type="entry name" value="PK C-terminal domain-like"/>
    <property type="match status" value="1"/>
</dbReference>
<keyword evidence="13 18" id="KW-0670">Pyruvate</keyword>
<dbReference type="eggNOG" id="KOG2323">
    <property type="taxonomic scope" value="Eukaryota"/>
</dbReference>
<evidence type="ECO:0000256" key="13">
    <source>
        <dbReference type="ARBA" id="ARBA00023317"/>
    </source>
</evidence>
<reference evidence="19" key="1">
    <citation type="journal article" date="2016" name="Nat. Commun.">
        <title>Genome analysis of three Pneumocystis species reveals adaptation mechanisms to life exclusively in mammalian hosts.</title>
        <authorList>
            <person name="Ma L."/>
            <person name="Chen Z."/>
            <person name="Huang D.W."/>
            <person name="Kutty G."/>
            <person name="Ishihara M."/>
            <person name="Wang H."/>
            <person name="Abouelleil A."/>
            <person name="Bishop L."/>
            <person name="Davey E."/>
            <person name="Deng R."/>
            <person name="Deng X."/>
            <person name="Fan L."/>
            <person name="Fantoni G."/>
            <person name="Fitzgerald M."/>
            <person name="Gogineni E."/>
            <person name="Goldberg J.M."/>
            <person name="Handley G."/>
            <person name="Hu X."/>
            <person name="Huber C."/>
            <person name="Jiao X."/>
            <person name="Jones K."/>
            <person name="Levin J.Z."/>
            <person name="Liu Y."/>
            <person name="Macdonald P."/>
            <person name="Melnikov A."/>
            <person name="Raley C."/>
            <person name="Sassi M."/>
            <person name="Sherman B.T."/>
            <person name="Song X."/>
            <person name="Sykes S."/>
            <person name="Tran B."/>
            <person name="Walsh L."/>
            <person name="Xia Y."/>
            <person name="Yang J."/>
            <person name="Young S."/>
            <person name="Zeng Q."/>
            <person name="Zheng X."/>
            <person name="Stephens R."/>
            <person name="Nusbaum C."/>
            <person name="Birren B.W."/>
            <person name="Azadi P."/>
            <person name="Lempicki R.A."/>
            <person name="Cuomo C.A."/>
            <person name="Kovacs J.A."/>
        </authorList>
    </citation>
    <scope>NUCLEOTIDE SEQUENCE [LARGE SCALE GENOMIC DNA]</scope>
    <source>
        <strain evidence="19">RU7</strain>
    </source>
</reference>
<dbReference type="InterPro" id="IPR015795">
    <property type="entry name" value="Pyrv_Knase_C"/>
</dbReference>
<keyword evidence="9 15" id="KW-0418">Kinase</keyword>
<keyword evidence="12 15" id="KW-0324">Glycolysis</keyword>
<evidence type="ECO:0000259" key="17">
    <source>
        <dbReference type="Pfam" id="PF02887"/>
    </source>
</evidence>
<evidence type="ECO:0000313" key="19">
    <source>
        <dbReference type="Proteomes" id="UP000053447"/>
    </source>
</evidence>
<dbReference type="PRINTS" id="PR01050">
    <property type="entry name" value="PYRUVTKNASE"/>
</dbReference>
<dbReference type="InterPro" id="IPR015813">
    <property type="entry name" value="Pyrv/PenolPyrv_kinase-like_dom"/>
</dbReference>
<keyword evidence="8" id="KW-0547">Nucleotide-binding</keyword>
<evidence type="ECO:0000259" key="16">
    <source>
        <dbReference type="Pfam" id="PF00224"/>
    </source>
</evidence>
<evidence type="ECO:0000256" key="1">
    <source>
        <dbReference type="ARBA" id="ARBA00001946"/>
    </source>
</evidence>
<dbReference type="Pfam" id="PF02887">
    <property type="entry name" value="PK_C"/>
    <property type="match status" value="1"/>
</dbReference>
<dbReference type="CDD" id="cd00288">
    <property type="entry name" value="Pyruvate_Kinase"/>
    <property type="match status" value="1"/>
</dbReference>
<proteinExistence type="inferred from homology"/>
<evidence type="ECO:0000256" key="8">
    <source>
        <dbReference type="ARBA" id="ARBA00022741"/>
    </source>
</evidence>
<dbReference type="NCBIfam" id="TIGR01064">
    <property type="entry name" value="pyruv_kin"/>
    <property type="match status" value="1"/>
</dbReference>
<dbReference type="EMBL" id="LFWA01000007">
    <property type="protein sequence ID" value="KTW30489.1"/>
    <property type="molecule type" value="Genomic_DNA"/>
</dbReference>
<accession>A0A0W4ZQ34</accession>
<dbReference type="Gene3D" id="3.20.20.60">
    <property type="entry name" value="Phosphoenolpyruvate-binding domains"/>
    <property type="match status" value="1"/>
</dbReference>
<protein>
    <recommendedName>
        <fullName evidence="5 15">Pyruvate kinase</fullName>
        <ecNumber evidence="5 15">2.7.1.40</ecNumber>
    </recommendedName>
</protein>
<keyword evidence="19" id="KW-1185">Reference proteome</keyword>
<evidence type="ECO:0000256" key="7">
    <source>
        <dbReference type="ARBA" id="ARBA00022723"/>
    </source>
</evidence>
<dbReference type="InterPro" id="IPR036918">
    <property type="entry name" value="Pyrv_Knase_C_sf"/>
</dbReference>
<dbReference type="InterPro" id="IPR001697">
    <property type="entry name" value="Pyr_Knase"/>
</dbReference>
<dbReference type="InterPro" id="IPR040442">
    <property type="entry name" value="Pyrv_kinase-like_dom_sf"/>
</dbReference>
<evidence type="ECO:0000256" key="5">
    <source>
        <dbReference type="ARBA" id="ARBA00012142"/>
    </source>
</evidence>
<comment type="caution">
    <text evidence="18">The sequence shown here is derived from an EMBL/GenBank/DDBJ whole genome shotgun (WGS) entry which is preliminary data.</text>
</comment>
<comment type="pathway">
    <text evidence="3 15">Carbohydrate degradation; glycolysis; pyruvate from D-glyceraldehyde 3-phosphate: step 5/5.</text>
</comment>
<dbReference type="STRING" id="1408657.A0A0W4ZQ34"/>
<evidence type="ECO:0000256" key="11">
    <source>
        <dbReference type="ARBA" id="ARBA00022842"/>
    </source>
</evidence>
<sequence length="471" mass="51947">MINELRKAGTSIFRMNFSHGSYEYHLSVMNNVREVERLHPGSLLAIALDTKGPEIRTGSTVCGEDIHVAAGHEMLVSTDPQYINSCNDQVMYVDYDRICSVIKEGRILYVDDGVLSLRVLEIIDSQTLKVVCLNSGMISSKKGVNLPGTEVDLPTLSEKDIKDLKFGVENGVDMIFASFIRSGSDIVAIKKVLGVAADTIKIIAKIENKQGIDNFDNILQEADGIMVARGDMGIEISQTQVFIVQKMMISKCNLAGKPCICATQMLEHMISNPRPTRAEISDISTAILDGVDCCMLSGETAKGLYPVESVAVMRETILLAESIVRYELLFNELRRLASKPISVTEAVCCAAVELQLRHAAKAIIVLSSSGLTAHFCSKYRPQAPIIMVTRSRTTARFSNLYRGVYPLLYLVPKPQTTEGWQESVKLRIKWAIEQALEIGMVQPCDSVVIIQGYRDGFGNSHSNTIRLHKIA</sequence>
<dbReference type="GO" id="GO:0016301">
    <property type="term" value="F:kinase activity"/>
    <property type="evidence" value="ECO:0007669"/>
    <property type="project" value="UniProtKB-KW"/>
</dbReference>
<comment type="catalytic activity">
    <reaction evidence="14 15">
        <text>pyruvate + ATP = phosphoenolpyruvate + ADP + H(+)</text>
        <dbReference type="Rhea" id="RHEA:18157"/>
        <dbReference type="ChEBI" id="CHEBI:15361"/>
        <dbReference type="ChEBI" id="CHEBI:15378"/>
        <dbReference type="ChEBI" id="CHEBI:30616"/>
        <dbReference type="ChEBI" id="CHEBI:58702"/>
        <dbReference type="ChEBI" id="CHEBI:456216"/>
        <dbReference type="EC" id="2.7.1.40"/>
    </reaction>
</comment>
<evidence type="ECO:0000256" key="6">
    <source>
        <dbReference type="ARBA" id="ARBA00022679"/>
    </source>
</evidence>
<dbReference type="AlphaFoldDB" id="A0A0W4ZQ34"/>
<evidence type="ECO:0000256" key="10">
    <source>
        <dbReference type="ARBA" id="ARBA00022840"/>
    </source>
</evidence>
<dbReference type="SUPFAM" id="SSF51621">
    <property type="entry name" value="Phosphoenolpyruvate/pyruvate domain"/>
    <property type="match status" value="1"/>
</dbReference>
<evidence type="ECO:0000256" key="3">
    <source>
        <dbReference type="ARBA" id="ARBA00004997"/>
    </source>
</evidence>
<dbReference type="OrthoDB" id="108365at2759"/>
<dbReference type="InterPro" id="IPR018209">
    <property type="entry name" value="Pyrv_Knase_AS"/>
</dbReference>
<evidence type="ECO:0000313" key="18">
    <source>
        <dbReference type="EMBL" id="KTW30489.1"/>
    </source>
</evidence>
<name>A0A0W4ZQ34_PNEJ7</name>
<dbReference type="UniPathway" id="UPA00109">
    <property type="reaction ID" value="UER00188"/>
</dbReference>
<dbReference type="GO" id="GO:0061621">
    <property type="term" value="P:canonical glycolysis"/>
    <property type="evidence" value="ECO:0007669"/>
    <property type="project" value="EnsemblFungi"/>
</dbReference>
<dbReference type="PANTHER" id="PTHR11817">
    <property type="entry name" value="PYRUVATE KINASE"/>
    <property type="match status" value="1"/>
</dbReference>
<feature type="domain" description="Pyruvate kinase C-terminal" evidence="17">
    <location>
        <begin position="345"/>
        <end position="468"/>
    </location>
</feature>
<keyword evidence="7" id="KW-0479">Metal-binding</keyword>
<evidence type="ECO:0000256" key="2">
    <source>
        <dbReference type="ARBA" id="ARBA00001958"/>
    </source>
</evidence>
<evidence type="ECO:0000256" key="12">
    <source>
        <dbReference type="ARBA" id="ARBA00023152"/>
    </source>
</evidence>
<keyword evidence="10" id="KW-0067">ATP-binding</keyword>
<dbReference type="GO" id="GO:0004743">
    <property type="term" value="F:pyruvate kinase activity"/>
    <property type="evidence" value="ECO:0007669"/>
    <property type="project" value="UniProtKB-EC"/>
</dbReference>
<dbReference type="GeneID" id="28940290"/>
<dbReference type="GO" id="GO:0005524">
    <property type="term" value="F:ATP binding"/>
    <property type="evidence" value="ECO:0007669"/>
    <property type="project" value="UniProtKB-KW"/>
</dbReference>
<dbReference type="FunFam" id="2.40.33.10:FF:000001">
    <property type="entry name" value="Pyruvate kinase"/>
    <property type="match status" value="1"/>
</dbReference>
<dbReference type="VEuPathDB" id="FungiDB:T551_01772"/>
<organism evidence="18 19">
    <name type="scientific">Pneumocystis jirovecii (strain RU7)</name>
    <name type="common">Human pneumocystis pneumonia agent</name>
    <dbReference type="NCBI Taxonomy" id="1408657"/>
    <lineage>
        <taxon>Eukaryota</taxon>
        <taxon>Fungi</taxon>
        <taxon>Dikarya</taxon>
        <taxon>Ascomycota</taxon>
        <taxon>Taphrinomycotina</taxon>
        <taxon>Pneumocystomycetes</taxon>
        <taxon>Pneumocystaceae</taxon>
        <taxon>Pneumocystis</taxon>
    </lineage>
</organism>
<dbReference type="Gene3D" id="2.40.33.10">
    <property type="entry name" value="PK beta-barrel domain-like"/>
    <property type="match status" value="1"/>
</dbReference>
<keyword evidence="6 15" id="KW-0808">Transferase</keyword>
<dbReference type="InterPro" id="IPR015793">
    <property type="entry name" value="Pyrv_Knase_brl"/>
</dbReference>
<dbReference type="FunFam" id="3.20.20.60:FF:000025">
    <property type="entry name" value="Pyruvate kinase"/>
    <property type="match status" value="1"/>
</dbReference>
<dbReference type="GO" id="GO:0030955">
    <property type="term" value="F:potassium ion binding"/>
    <property type="evidence" value="ECO:0007669"/>
    <property type="project" value="InterPro"/>
</dbReference>
<evidence type="ECO:0000256" key="9">
    <source>
        <dbReference type="ARBA" id="ARBA00022777"/>
    </source>
</evidence>
<dbReference type="NCBIfam" id="NF004491">
    <property type="entry name" value="PRK05826.1"/>
    <property type="match status" value="1"/>
</dbReference>
<gene>
    <name evidence="18" type="ORF">T551_01772</name>
</gene>
<dbReference type="RefSeq" id="XP_018229780.1">
    <property type="nucleotide sequence ID" value="XM_018374035.1"/>
</dbReference>
<keyword evidence="11 15" id="KW-0460">Magnesium</keyword>